<reference evidence="2" key="1">
    <citation type="journal article" date="2012" name="Proc. Natl. Acad. Sci. U.S.A.">
        <title>Antigenic diversity is generated by distinct evolutionary mechanisms in African trypanosome species.</title>
        <authorList>
            <person name="Jackson A.P."/>
            <person name="Berry A."/>
            <person name="Aslett M."/>
            <person name="Allison H.C."/>
            <person name="Burton P."/>
            <person name="Vavrova-Anderson J."/>
            <person name="Brown R."/>
            <person name="Browne H."/>
            <person name="Corton N."/>
            <person name="Hauser H."/>
            <person name="Gamble J."/>
            <person name="Gilderthorp R."/>
            <person name="Marcello L."/>
            <person name="McQuillan J."/>
            <person name="Otto T.D."/>
            <person name="Quail M.A."/>
            <person name="Sanders M.J."/>
            <person name="van Tonder A."/>
            <person name="Ginger M.L."/>
            <person name="Field M.C."/>
            <person name="Barry J.D."/>
            <person name="Hertz-Fowler C."/>
            <person name="Berriman M."/>
        </authorList>
    </citation>
    <scope>NUCLEOTIDE SEQUENCE</scope>
    <source>
        <strain evidence="2">Y486</strain>
    </source>
</reference>
<dbReference type="OMA" id="EVTGKQM"/>
<feature type="region of interest" description="Disordered" evidence="1">
    <location>
        <begin position="226"/>
        <end position="259"/>
    </location>
</feature>
<dbReference type="VEuPathDB" id="TriTrypDB:TvY486_0803390"/>
<evidence type="ECO:0000313" key="2">
    <source>
        <dbReference type="EMBL" id="CCC49731.1"/>
    </source>
</evidence>
<protein>
    <submittedName>
        <fullName evidence="2">Uncharacterized protein</fullName>
    </submittedName>
</protein>
<evidence type="ECO:0000256" key="1">
    <source>
        <dbReference type="SAM" id="MobiDB-lite"/>
    </source>
</evidence>
<sequence>MPPKSAKGKGRKKCKNALPIEFDEAFRMWLDEHHYIPKLQRQNITAVYRERINLAIKAFTVAQMSYVGNEQQSKMDKVVSYNGRSLSLSLVPHIVRALGFNPSMKQLVRMGWLVLEDQIIPDILANDVVLRTTWELKQEEKLERCMMPTQPESIDCDLMANREKLEALALDLLHDGIFVFDPSKVTKTFTVIASKEQHMACVVERDSHMLTEEVLDLLMCADGDVDDGDSQGASPNQESMCTLLGKTPKNEEGCEEPPFSPEEMITFMQYLGNVNLSATQEQADTFPSSGSGGRRVETN</sequence>
<dbReference type="EMBL" id="HE573024">
    <property type="protein sequence ID" value="CCC49731.1"/>
    <property type="molecule type" value="Genomic_DNA"/>
</dbReference>
<gene>
    <name evidence="2" type="ORF">TVY486_0803390</name>
</gene>
<feature type="compositionally biased region" description="Polar residues" evidence="1">
    <location>
        <begin position="231"/>
        <end position="240"/>
    </location>
</feature>
<proteinExistence type="predicted"/>
<dbReference type="AlphaFoldDB" id="G0U0X6"/>
<accession>G0U0X6</accession>
<name>G0U0X6_TRYVY</name>
<organism evidence="2">
    <name type="scientific">Trypanosoma vivax (strain Y486)</name>
    <dbReference type="NCBI Taxonomy" id="1055687"/>
    <lineage>
        <taxon>Eukaryota</taxon>
        <taxon>Discoba</taxon>
        <taxon>Euglenozoa</taxon>
        <taxon>Kinetoplastea</taxon>
        <taxon>Metakinetoplastina</taxon>
        <taxon>Trypanosomatida</taxon>
        <taxon>Trypanosomatidae</taxon>
        <taxon>Trypanosoma</taxon>
        <taxon>Duttonella</taxon>
    </lineage>
</organism>